<dbReference type="Gene3D" id="3.40.50.1240">
    <property type="entry name" value="Phosphoglycerate mutase-like"/>
    <property type="match status" value="1"/>
</dbReference>
<dbReference type="AlphaFoldDB" id="A0A0G1JS41"/>
<comment type="caution">
    <text evidence="6">The sequence shown here is derived from an EMBL/GenBank/DDBJ whole genome shotgun (WGS) entry which is preliminary data.</text>
</comment>
<evidence type="ECO:0008006" key="8">
    <source>
        <dbReference type="Google" id="ProtNLM"/>
    </source>
</evidence>
<reference evidence="6 7" key="1">
    <citation type="journal article" date="2015" name="Nature">
        <title>rRNA introns, odd ribosomes, and small enigmatic genomes across a large radiation of phyla.</title>
        <authorList>
            <person name="Brown C.T."/>
            <person name="Hug L.A."/>
            <person name="Thomas B.C."/>
            <person name="Sharon I."/>
            <person name="Castelle C.J."/>
            <person name="Singh A."/>
            <person name="Wilkins M.J."/>
            <person name="Williams K.H."/>
            <person name="Banfield J.F."/>
        </authorList>
    </citation>
    <scope>NUCLEOTIDE SEQUENCE [LARGE SCALE GENOMIC DNA]</scope>
</reference>
<feature type="binding site" evidence="4">
    <location>
        <position position="59"/>
    </location>
    <ligand>
        <name>substrate</name>
    </ligand>
</feature>
<sequence>MTKIYLVRHGESVANTQGIYQGITYNTPLSDLGSQQARALAGRFQNTTISKIIASPLERTHQTASIVGSSKQINIEIEKNIIETNHGLWEGEHKNTIAQNWPDLYKKWQKFPSGVQFPDGEHFLDTQKRVLNWWKKVVSDNSHNLLVVSHDNIIRIIIAKVLNMKLNRIWKFHLHPTAVTVIDVEAGNAGLVDLNNASHLGNLQTNLALHAL</sequence>
<dbReference type="InterPro" id="IPR013078">
    <property type="entry name" value="His_Pase_superF_clade-1"/>
</dbReference>
<dbReference type="EMBL" id="LCIB01000019">
    <property type="protein sequence ID" value="KKT46722.1"/>
    <property type="molecule type" value="Genomic_DNA"/>
</dbReference>
<evidence type="ECO:0000313" key="7">
    <source>
        <dbReference type="Proteomes" id="UP000034063"/>
    </source>
</evidence>
<evidence type="ECO:0000256" key="4">
    <source>
        <dbReference type="PIRSR" id="PIRSR613078-2"/>
    </source>
</evidence>
<feature type="active site" description="Tele-phosphohistidine intermediate" evidence="3">
    <location>
        <position position="9"/>
    </location>
</feature>
<feature type="active site" description="Proton donor/acceptor" evidence="3">
    <location>
        <position position="83"/>
    </location>
</feature>
<feature type="binding site" evidence="4">
    <location>
        <begin position="8"/>
        <end position="15"/>
    </location>
    <ligand>
        <name>substrate</name>
    </ligand>
</feature>
<dbReference type="Proteomes" id="UP000034063">
    <property type="component" value="Unassembled WGS sequence"/>
</dbReference>
<dbReference type="CDD" id="cd07067">
    <property type="entry name" value="HP_PGM_like"/>
    <property type="match status" value="1"/>
</dbReference>
<gene>
    <name evidence="6" type="ORF">UW37_C0019G0006</name>
</gene>
<dbReference type="PANTHER" id="PTHR48100">
    <property type="entry name" value="BROAD-SPECIFICITY PHOSPHATASE YOR283W-RELATED"/>
    <property type="match status" value="1"/>
</dbReference>
<evidence type="ECO:0000256" key="1">
    <source>
        <dbReference type="ARBA" id="ARBA00023152"/>
    </source>
</evidence>
<feature type="binding site" evidence="4">
    <location>
        <position position="94"/>
    </location>
    <ligand>
        <name>substrate</name>
    </ligand>
</feature>
<name>A0A0G1JS41_9BACT</name>
<dbReference type="PIRSF" id="PIRSF000709">
    <property type="entry name" value="6PFK_2-Ptase"/>
    <property type="match status" value="1"/>
</dbReference>
<proteinExistence type="predicted"/>
<dbReference type="GO" id="GO:0005737">
    <property type="term" value="C:cytoplasm"/>
    <property type="evidence" value="ECO:0007669"/>
    <property type="project" value="TreeGrafter"/>
</dbReference>
<keyword evidence="1" id="KW-0324">Glycolysis</keyword>
<evidence type="ECO:0000256" key="2">
    <source>
        <dbReference type="ARBA" id="ARBA00023235"/>
    </source>
</evidence>
<dbReference type="SMART" id="SM00855">
    <property type="entry name" value="PGAM"/>
    <property type="match status" value="1"/>
</dbReference>
<accession>A0A0G1JS41</accession>
<dbReference type="Pfam" id="PF00300">
    <property type="entry name" value="His_Phos_1"/>
    <property type="match status" value="1"/>
</dbReference>
<keyword evidence="2" id="KW-0413">Isomerase</keyword>
<dbReference type="InterPro" id="IPR050275">
    <property type="entry name" value="PGM_Phosphatase"/>
</dbReference>
<dbReference type="SUPFAM" id="SSF53254">
    <property type="entry name" value="Phosphoglycerate mutase-like"/>
    <property type="match status" value="1"/>
</dbReference>
<evidence type="ECO:0000313" key="6">
    <source>
        <dbReference type="EMBL" id="KKT46722.1"/>
    </source>
</evidence>
<protein>
    <recommendedName>
        <fullName evidence="8">Phosphoglycerate mutase</fullName>
    </recommendedName>
</protein>
<organism evidence="6 7">
    <name type="scientific">Candidatus Gottesmanbacteria bacterium GW2011_GWA2_44_17</name>
    <dbReference type="NCBI Taxonomy" id="1618444"/>
    <lineage>
        <taxon>Bacteria</taxon>
        <taxon>Candidatus Gottesmaniibacteriota</taxon>
    </lineage>
</organism>
<feature type="site" description="Transition state stabilizer" evidence="5">
    <location>
        <position position="150"/>
    </location>
</feature>
<dbReference type="PANTHER" id="PTHR48100:SF1">
    <property type="entry name" value="HISTIDINE PHOSPHATASE FAMILY PROTEIN-RELATED"/>
    <property type="match status" value="1"/>
</dbReference>
<evidence type="ECO:0000256" key="5">
    <source>
        <dbReference type="PIRSR" id="PIRSR613078-3"/>
    </source>
</evidence>
<dbReference type="PROSITE" id="PS00175">
    <property type="entry name" value="PG_MUTASE"/>
    <property type="match status" value="1"/>
</dbReference>
<dbReference type="GO" id="GO:0016791">
    <property type="term" value="F:phosphatase activity"/>
    <property type="evidence" value="ECO:0007669"/>
    <property type="project" value="TreeGrafter"/>
</dbReference>
<dbReference type="InterPro" id="IPR001345">
    <property type="entry name" value="PG/BPGM_mutase_AS"/>
</dbReference>
<dbReference type="InterPro" id="IPR029033">
    <property type="entry name" value="His_PPase_superfam"/>
</dbReference>
<evidence type="ECO:0000256" key="3">
    <source>
        <dbReference type="PIRSR" id="PIRSR613078-1"/>
    </source>
</evidence>